<gene>
    <name evidence="2" type="ORF">EI16_06925</name>
</gene>
<keyword evidence="3" id="KW-1185">Reference proteome</keyword>
<comment type="caution">
    <text evidence="2">The sequence shown here is derived from an EMBL/GenBank/DDBJ whole genome shotgun (WGS) entry which is preliminary data.</text>
</comment>
<protein>
    <submittedName>
        <fullName evidence="2">Uncharacterized protein</fullName>
    </submittedName>
</protein>
<proteinExistence type="predicted"/>
<dbReference type="STRING" id="28885.EI16_06925"/>
<organism evidence="2 3">
    <name type="scientific">Hydrogenovibrio marinus</name>
    <dbReference type="NCBI Taxonomy" id="28885"/>
    <lineage>
        <taxon>Bacteria</taxon>
        <taxon>Pseudomonadati</taxon>
        <taxon>Pseudomonadota</taxon>
        <taxon>Gammaproteobacteria</taxon>
        <taxon>Thiotrichales</taxon>
        <taxon>Piscirickettsiaceae</taxon>
        <taxon>Hydrogenovibrio</taxon>
    </lineage>
</organism>
<feature type="compositionally biased region" description="Basic and acidic residues" evidence="1">
    <location>
        <begin position="144"/>
        <end position="157"/>
    </location>
</feature>
<evidence type="ECO:0000256" key="1">
    <source>
        <dbReference type="SAM" id="MobiDB-lite"/>
    </source>
</evidence>
<dbReference type="EMBL" id="JMIU01000001">
    <property type="protein sequence ID" value="KDN96013.1"/>
    <property type="molecule type" value="Genomic_DNA"/>
</dbReference>
<dbReference type="AlphaFoldDB" id="A0A066ZQC1"/>
<evidence type="ECO:0000313" key="3">
    <source>
        <dbReference type="Proteomes" id="UP000027341"/>
    </source>
</evidence>
<reference evidence="2 3" key="1">
    <citation type="submission" date="2014-04" db="EMBL/GenBank/DDBJ databases">
        <title>Draft genome sequence of Hydrogenovibrio marinus MH-110, a model organism for aerobic H2 metabolism.</title>
        <authorList>
            <person name="Cha H.J."/>
            <person name="Jo B.H."/>
            <person name="Hwang B.H."/>
        </authorList>
    </citation>
    <scope>NUCLEOTIDE SEQUENCE [LARGE SCALE GENOMIC DNA]</scope>
    <source>
        <strain evidence="2 3">MH-110</strain>
    </source>
</reference>
<evidence type="ECO:0000313" key="2">
    <source>
        <dbReference type="EMBL" id="KDN96013.1"/>
    </source>
</evidence>
<accession>A0A066ZQC1</accession>
<dbReference type="Proteomes" id="UP000027341">
    <property type="component" value="Unassembled WGS sequence"/>
</dbReference>
<feature type="compositionally biased region" description="Polar residues" evidence="1">
    <location>
        <begin position="158"/>
        <end position="167"/>
    </location>
</feature>
<name>A0A066ZQC1_HYDMR</name>
<sequence>MNLESTLNTWNGHPDDLKSIYRQFKIQPDFVMQLLPLLKQKQQRGASELLKIYLGNQGQLPEGSTTSILKSLCVTQSWQTQENLLACLPFLHPYPKPQQAALAHFIHNALHSTHKSVAVLAEQAVTEYEKDFPDQPFAQFLSEEEKAMDDVEDKKSNADQQMSASLF</sequence>
<feature type="region of interest" description="Disordered" evidence="1">
    <location>
        <begin position="144"/>
        <end position="167"/>
    </location>
</feature>
<dbReference type="RefSeq" id="WP_029911302.1">
    <property type="nucleotide sequence ID" value="NZ_AP020335.1"/>
</dbReference>